<feature type="compositionally biased region" description="Low complexity" evidence="1">
    <location>
        <begin position="140"/>
        <end position="151"/>
    </location>
</feature>
<evidence type="ECO:0000313" key="5">
    <source>
        <dbReference type="WBParaSite" id="NBR_0000628101-mRNA-1"/>
    </source>
</evidence>
<name>A0A0N4XUA7_NIPBR</name>
<keyword evidence="4" id="KW-1185">Reference proteome</keyword>
<keyword evidence="2" id="KW-1133">Transmembrane helix</keyword>
<feature type="region of interest" description="Disordered" evidence="1">
    <location>
        <begin position="129"/>
        <end position="179"/>
    </location>
</feature>
<protein>
    <submittedName>
        <fullName evidence="5">DUF4408 domain-containing protein</fullName>
    </submittedName>
</protein>
<proteinExistence type="predicted"/>
<keyword evidence="2" id="KW-0812">Transmembrane</keyword>
<reference evidence="5" key="1">
    <citation type="submission" date="2017-02" db="UniProtKB">
        <authorList>
            <consortium name="WormBaseParasite"/>
        </authorList>
    </citation>
    <scope>IDENTIFICATION</scope>
</reference>
<dbReference type="EMBL" id="UYSL01019790">
    <property type="protein sequence ID" value="VDL69871.1"/>
    <property type="molecule type" value="Genomic_DNA"/>
</dbReference>
<feature type="transmembrane region" description="Helical" evidence="2">
    <location>
        <begin position="6"/>
        <end position="23"/>
    </location>
</feature>
<organism evidence="5">
    <name type="scientific">Nippostrongylus brasiliensis</name>
    <name type="common">Rat hookworm</name>
    <dbReference type="NCBI Taxonomy" id="27835"/>
    <lineage>
        <taxon>Eukaryota</taxon>
        <taxon>Metazoa</taxon>
        <taxon>Ecdysozoa</taxon>
        <taxon>Nematoda</taxon>
        <taxon>Chromadorea</taxon>
        <taxon>Rhabditida</taxon>
        <taxon>Rhabditina</taxon>
        <taxon>Rhabditomorpha</taxon>
        <taxon>Strongyloidea</taxon>
        <taxon>Heligmosomidae</taxon>
        <taxon>Nippostrongylus</taxon>
    </lineage>
</organism>
<keyword evidence="2" id="KW-0472">Membrane</keyword>
<gene>
    <name evidence="3" type="ORF">NBR_LOCUS6282</name>
</gene>
<evidence type="ECO:0000313" key="4">
    <source>
        <dbReference type="Proteomes" id="UP000271162"/>
    </source>
</evidence>
<sequence>MLSPGVVLVNIFLIGGAFALKITPKMLPKFRYHCDPSDPETSSGCTGKSKFGFKEGFGFQKEIKSNDIFCLKFNMCSNYAYGSMMLAMRQAWISSGAVQAPTRDYPRDKIAALVKSWYNYPNTIKTIKQQRQEKEDEAAAEASDSASSSGAGDERKVLRDAPPGSVEDESSEAIHVRSSPSMLMDSIKERIITWRDYHRSA</sequence>
<reference evidence="3 4" key="2">
    <citation type="submission" date="2018-11" db="EMBL/GenBank/DDBJ databases">
        <authorList>
            <consortium name="Pathogen Informatics"/>
        </authorList>
    </citation>
    <scope>NUCLEOTIDE SEQUENCE [LARGE SCALE GENOMIC DNA]</scope>
</reference>
<evidence type="ECO:0000256" key="1">
    <source>
        <dbReference type="SAM" id="MobiDB-lite"/>
    </source>
</evidence>
<evidence type="ECO:0000256" key="2">
    <source>
        <dbReference type="SAM" id="Phobius"/>
    </source>
</evidence>
<dbReference type="AlphaFoldDB" id="A0A0N4XUA7"/>
<accession>A0A0N4XUA7</accession>
<dbReference type="Proteomes" id="UP000271162">
    <property type="component" value="Unassembled WGS sequence"/>
</dbReference>
<evidence type="ECO:0000313" key="3">
    <source>
        <dbReference type="EMBL" id="VDL69871.1"/>
    </source>
</evidence>
<dbReference type="WBParaSite" id="NBR_0000628101-mRNA-1">
    <property type="protein sequence ID" value="NBR_0000628101-mRNA-1"/>
    <property type="gene ID" value="NBR_0000628101"/>
</dbReference>